<dbReference type="InterPro" id="IPR013482">
    <property type="entry name" value="Molybde_CF_guanTrfase"/>
</dbReference>
<keyword evidence="2 9" id="KW-0808">Transferase</keyword>
<keyword evidence="9" id="KW-0548">Nucleotidyltransferase</keyword>
<dbReference type="GO" id="GO:0005525">
    <property type="term" value="F:GTP binding"/>
    <property type="evidence" value="ECO:0007669"/>
    <property type="project" value="UniProtKB-KW"/>
</dbReference>
<evidence type="ECO:0000256" key="4">
    <source>
        <dbReference type="ARBA" id="ARBA00022741"/>
    </source>
</evidence>
<gene>
    <name evidence="9" type="ORF">EAS64_42685</name>
</gene>
<keyword evidence="7" id="KW-0501">Molybdenum cofactor biosynthesis</keyword>
<dbReference type="GO" id="GO:0046872">
    <property type="term" value="F:metal ion binding"/>
    <property type="evidence" value="ECO:0007669"/>
    <property type="project" value="UniProtKB-KW"/>
</dbReference>
<dbReference type="Gene3D" id="3.90.550.10">
    <property type="entry name" value="Spore Coat Polysaccharide Biosynthesis Protein SpsA, Chain A"/>
    <property type="match status" value="1"/>
</dbReference>
<sequence>MGTPKAALEWHGSTLLRRTVGILARATGGPVVVVRASGQDLPDLPAGTVVVDDPREGKGPVQGIAAGLAVLRGRAETAFVTSTDLPFLHPAFVSRVLSALDAPRACPRDGPDVALPVARGYQQPLAAAYRTSLAELAERLVAQDRLRPAFLFAECSVTRLDDAVLLADPVLAASDPDLDSLLNVNTLDDYQAARRRPAPEVTVQLFGTLINVGRPAGPRAVRAATVGAAAITVGLPFGRNVTATLNSDQINDGQIKQGPIKQGPINQGLITRDPSVPLAAGDTVFFTPAP</sequence>
<keyword evidence="4" id="KW-0547">Nucleotide-binding</keyword>
<dbReference type="Pfam" id="PF12804">
    <property type="entry name" value="NTP_transf_3"/>
    <property type="match status" value="1"/>
</dbReference>
<dbReference type="AlphaFoldDB" id="A0A6P2BKH6"/>
<reference evidence="9 10" key="1">
    <citation type="submission" date="2018-11" db="EMBL/GenBank/DDBJ databases">
        <title>Trebonia kvetii gen.nov., sp.nov., a novel acidophilic actinobacterium, and proposal of the new actinobacterial family Treboniaceae fam. nov.</title>
        <authorList>
            <person name="Rapoport D."/>
            <person name="Sagova-Mareckova M."/>
            <person name="Sedlacek I."/>
            <person name="Provaznik J."/>
            <person name="Kralova S."/>
            <person name="Pavlinic D."/>
            <person name="Benes V."/>
            <person name="Kopecky J."/>
        </authorList>
    </citation>
    <scope>NUCLEOTIDE SEQUENCE [LARGE SCALE GENOMIC DNA]</scope>
    <source>
        <strain evidence="9 10">15Tr583</strain>
    </source>
</reference>
<proteinExistence type="predicted"/>
<dbReference type="SUPFAM" id="SSF53448">
    <property type="entry name" value="Nucleotide-diphospho-sugar transferases"/>
    <property type="match status" value="1"/>
</dbReference>
<name>A0A6P2BKH6_9ACTN</name>
<keyword evidence="3" id="KW-0479">Metal-binding</keyword>
<dbReference type="GO" id="GO:0006777">
    <property type="term" value="P:Mo-molybdopterin cofactor biosynthetic process"/>
    <property type="evidence" value="ECO:0007669"/>
    <property type="project" value="UniProtKB-KW"/>
</dbReference>
<dbReference type="CDD" id="cd02503">
    <property type="entry name" value="MobA"/>
    <property type="match status" value="1"/>
</dbReference>
<evidence type="ECO:0000313" key="9">
    <source>
        <dbReference type="EMBL" id="TVY98942.1"/>
    </source>
</evidence>
<dbReference type="InterPro" id="IPR025877">
    <property type="entry name" value="MobA-like_NTP_Trfase"/>
</dbReference>
<feature type="domain" description="MobA-like NTP transferase" evidence="8">
    <location>
        <begin position="1"/>
        <end position="148"/>
    </location>
</feature>
<evidence type="ECO:0000259" key="8">
    <source>
        <dbReference type="Pfam" id="PF12804"/>
    </source>
</evidence>
<evidence type="ECO:0000256" key="6">
    <source>
        <dbReference type="ARBA" id="ARBA00023134"/>
    </source>
</evidence>
<keyword evidence="10" id="KW-1185">Reference proteome</keyword>
<dbReference type="EMBL" id="RPFW01000018">
    <property type="protein sequence ID" value="TVY98942.1"/>
    <property type="molecule type" value="Genomic_DNA"/>
</dbReference>
<evidence type="ECO:0000256" key="5">
    <source>
        <dbReference type="ARBA" id="ARBA00022842"/>
    </source>
</evidence>
<keyword evidence="5" id="KW-0460">Magnesium</keyword>
<dbReference type="PANTHER" id="PTHR19136:SF81">
    <property type="entry name" value="MOLYBDENUM COFACTOR GUANYLYLTRANSFERASE"/>
    <property type="match status" value="1"/>
</dbReference>
<dbReference type="GO" id="GO:0016779">
    <property type="term" value="F:nucleotidyltransferase activity"/>
    <property type="evidence" value="ECO:0007669"/>
    <property type="project" value="UniProtKB-KW"/>
</dbReference>
<organism evidence="9 10">
    <name type="scientific">Trebonia kvetii</name>
    <dbReference type="NCBI Taxonomy" id="2480626"/>
    <lineage>
        <taxon>Bacteria</taxon>
        <taxon>Bacillati</taxon>
        <taxon>Actinomycetota</taxon>
        <taxon>Actinomycetes</taxon>
        <taxon>Streptosporangiales</taxon>
        <taxon>Treboniaceae</taxon>
        <taxon>Trebonia</taxon>
    </lineage>
</organism>
<dbReference type="Proteomes" id="UP000460272">
    <property type="component" value="Unassembled WGS sequence"/>
</dbReference>
<keyword evidence="1" id="KW-0963">Cytoplasm</keyword>
<evidence type="ECO:0000256" key="7">
    <source>
        <dbReference type="ARBA" id="ARBA00023150"/>
    </source>
</evidence>
<keyword evidence="6" id="KW-0342">GTP-binding</keyword>
<evidence type="ECO:0000256" key="2">
    <source>
        <dbReference type="ARBA" id="ARBA00022679"/>
    </source>
</evidence>
<evidence type="ECO:0000256" key="1">
    <source>
        <dbReference type="ARBA" id="ARBA00022490"/>
    </source>
</evidence>
<evidence type="ECO:0000313" key="10">
    <source>
        <dbReference type="Proteomes" id="UP000460272"/>
    </source>
</evidence>
<protein>
    <submittedName>
        <fullName evidence="9">Molybdenum cofactor guanylyltransferase</fullName>
    </submittedName>
</protein>
<accession>A0A6P2BKH6</accession>
<dbReference type="PANTHER" id="PTHR19136">
    <property type="entry name" value="MOLYBDENUM COFACTOR GUANYLYLTRANSFERASE"/>
    <property type="match status" value="1"/>
</dbReference>
<evidence type="ECO:0000256" key="3">
    <source>
        <dbReference type="ARBA" id="ARBA00022723"/>
    </source>
</evidence>
<dbReference type="OrthoDB" id="4735656at2"/>
<comment type="caution">
    <text evidence="9">The sequence shown here is derived from an EMBL/GenBank/DDBJ whole genome shotgun (WGS) entry which is preliminary data.</text>
</comment>
<dbReference type="InterPro" id="IPR029044">
    <property type="entry name" value="Nucleotide-diphossugar_trans"/>
</dbReference>